<dbReference type="EMBL" id="CP001056">
    <property type="protein sequence ID" value="ACD23575.1"/>
    <property type="molecule type" value="Genomic_DNA"/>
</dbReference>
<sequence length="48" mass="5782">MVVYRQILICRVLAKAHLWKIKIMGIKNKPYHLVLNDKVYLNINILYQ</sequence>
<proteinExistence type="predicted"/>
<accession>U4PGX1</accession>
<evidence type="ECO:0000313" key="1">
    <source>
        <dbReference type="EMBL" id="ACD23575.1"/>
    </source>
</evidence>
<dbReference type="AlphaFoldDB" id="B2TLQ1"/>
<dbReference type="PATRIC" id="fig|935198.13.peg.2099"/>
<organism evidence="1">
    <name type="scientific">Clostridium botulinum (strain Eklund 17B / Type B)</name>
    <dbReference type="NCBI Taxonomy" id="935198"/>
    <lineage>
        <taxon>Bacteria</taxon>
        <taxon>Bacillati</taxon>
        <taxon>Bacillota</taxon>
        <taxon>Clostridia</taxon>
        <taxon>Eubacteriales</taxon>
        <taxon>Clostridiaceae</taxon>
        <taxon>Clostridium</taxon>
    </lineage>
</organism>
<gene>
    <name evidence="1" type="ordered locus">CLL_A2144</name>
</gene>
<name>B2TLQ1_CLOBB</name>
<protein>
    <submittedName>
        <fullName evidence="1">Uncharacterized protein</fullName>
    </submittedName>
</protein>
<accession>B2TLQ1</accession>
<dbReference type="HOGENOM" id="CLU_3151138_0_0_9"/>
<dbReference type="KEGG" id="cbk:CLL_A2144"/>
<reference evidence="1" key="2">
    <citation type="submission" date="2009-08" db="EMBL/GenBank/DDBJ databases">
        <authorList>
            <person name="Shrivastava S."/>
            <person name="Brinkac L.M."/>
            <person name="Dodson R.J."/>
            <person name="Harkins D.M."/>
            <person name="Durkin A.S."/>
            <person name="Sutton G."/>
        </authorList>
    </citation>
    <scope>NUCLEOTIDE SEQUENCE</scope>
    <source>
        <strain evidence="1">Eklund 17B</strain>
    </source>
</reference>
<reference evidence="1" key="1">
    <citation type="submission" date="2009-06" db="EMBL/GenBank/DDBJ databases">
        <authorList>
            <consortium name="US DOE Joint Genome Institute (JGI-PGF)"/>
            <person name="Lucas S."/>
            <person name="Copeland A."/>
            <person name="Lapidus A."/>
            <person name="Glavina del Rio T."/>
            <person name="Dalin E."/>
            <person name="Tice H."/>
            <person name="Bruce D."/>
            <person name="Goodwin L."/>
            <person name="Pitluck S."/>
            <person name="Kyrpides N."/>
            <person name="Mavromatis K."/>
            <person name="Ivanova N."/>
            <person name="Saunders E."/>
            <person name="Brettin T."/>
            <person name="Detter J.C."/>
            <person name="Han C."/>
            <person name="Larimer F."/>
            <person name="Land M."/>
            <person name="Hauser L."/>
            <person name="Markowitz V."/>
            <person name="Cheng J.-F."/>
            <person name="Hugenholtz P."/>
            <person name="Woyke T."/>
            <person name="Wu D."/>
            <person name="Gronow S."/>
            <person name="Klenk H.-P."/>
            <person name="Eisen J.A."/>
        </authorList>
    </citation>
    <scope>NUCLEOTIDE SEQUENCE</scope>
    <source>
        <strain evidence="1">Eklund 17B</strain>
    </source>
</reference>